<feature type="domain" description="ABC transporter" evidence="6">
    <location>
        <begin position="9"/>
        <end position="255"/>
    </location>
</feature>
<comment type="subcellular location">
    <subcellularLocation>
        <location evidence="1">Cell inner membrane</location>
        <topology evidence="1">Peripheral membrane protein</topology>
    </subcellularLocation>
</comment>
<reference evidence="7 8" key="1">
    <citation type="submission" date="2019-05" db="EMBL/GenBank/DDBJ databases">
        <title>Pseudorhodobacter turbinis sp. nov., isolated from the gut of the Korean turban shell.</title>
        <authorList>
            <person name="Jeong Y.-S."/>
            <person name="Kang W.-R."/>
            <person name="Bae J.-W."/>
        </authorList>
    </citation>
    <scope>NUCLEOTIDE SEQUENCE [LARGE SCALE GENOMIC DNA]</scope>
    <source>
        <strain evidence="7 8">S12M18</strain>
    </source>
</reference>
<dbReference type="OrthoDB" id="9802264at2"/>
<dbReference type="RefSeq" id="WP_137192330.1">
    <property type="nucleotide sequence ID" value="NZ_CP039964.1"/>
</dbReference>
<gene>
    <name evidence="7" type="ORF">EOK75_01850</name>
</gene>
<dbReference type="PANTHER" id="PTHR43776:SF7">
    <property type="entry name" value="D,D-DIPEPTIDE TRANSPORT ATP-BINDING PROTEIN DDPF-RELATED"/>
    <property type="match status" value="1"/>
</dbReference>
<dbReference type="Pfam" id="PF00005">
    <property type="entry name" value="ABC_tran"/>
    <property type="match status" value="1"/>
</dbReference>
<evidence type="ECO:0000256" key="5">
    <source>
        <dbReference type="ARBA" id="ARBA00022840"/>
    </source>
</evidence>
<proteinExistence type="inferred from homology"/>
<dbReference type="InterPro" id="IPR017871">
    <property type="entry name" value="ABC_transporter-like_CS"/>
</dbReference>
<dbReference type="InterPro" id="IPR003593">
    <property type="entry name" value="AAA+_ATPase"/>
</dbReference>
<evidence type="ECO:0000256" key="1">
    <source>
        <dbReference type="ARBA" id="ARBA00004417"/>
    </source>
</evidence>
<sequence length="321" mass="35128">MPNPDDPILSIEGLTCRFTTGGGFLHATRTMTAVRAVDLEVVRGDIVGIVGESGCGKSTFARLAMCLIEPSEGKILFEGRDVTNARGRSLRNLRKKLQMVFQDPYSSLDPRYTVRDCLEEPFRAVGEKVPAGRIENLLDLVGLDRSFANNYPHQMSGGQRQRVGIARALAHQPNFIVLDEPTASLDVSIQAQIIALLQDLHKRAGLTYLFISHDLGLVRYFCSRIMVMYLGSVVEVMDNPKAAPCHPYTAALMASSFAPDPKARAQIVPLEGEIPSPFNLPPGCPFAPRCPRAVPRCQQELPQLTTATGNGRVACFNPIEP</sequence>
<accession>A0A4P8ED46</accession>
<evidence type="ECO:0000256" key="4">
    <source>
        <dbReference type="ARBA" id="ARBA00022741"/>
    </source>
</evidence>
<dbReference type="InterPro" id="IPR027417">
    <property type="entry name" value="P-loop_NTPase"/>
</dbReference>
<evidence type="ECO:0000313" key="8">
    <source>
        <dbReference type="Proteomes" id="UP000298631"/>
    </source>
</evidence>
<dbReference type="Pfam" id="PF08352">
    <property type="entry name" value="oligo_HPY"/>
    <property type="match status" value="1"/>
</dbReference>
<evidence type="ECO:0000256" key="2">
    <source>
        <dbReference type="ARBA" id="ARBA00005417"/>
    </source>
</evidence>
<protein>
    <submittedName>
        <fullName evidence="7">ABC transporter ATP-binding protein</fullName>
    </submittedName>
</protein>
<dbReference type="Gene3D" id="3.40.50.300">
    <property type="entry name" value="P-loop containing nucleotide triphosphate hydrolases"/>
    <property type="match status" value="1"/>
</dbReference>
<dbReference type="CDD" id="cd03257">
    <property type="entry name" value="ABC_NikE_OppD_transporters"/>
    <property type="match status" value="1"/>
</dbReference>
<dbReference type="GO" id="GO:0015833">
    <property type="term" value="P:peptide transport"/>
    <property type="evidence" value="ECO:0007669"/>
    <property type="project" value="InterPro"/>
</dbReference>
<evidence type="ECO:0000256" key="3">
    <source>
        <dbReference type="ARBA" id="ARBA00022448"/>
    </source>
</evidence>
<evidence type="ECO:0000259" key="6">
    <source>
        <dbReference type="PROSITE" id="PS50893"/>
    </source>
</evidence>
<keyword evidence="5 7" id="KW-0067">ATP-binding</keyword>
<dbReference type="GO" id="GO:0055085">
    <property type="term" value="P:transmembrane transport"/>
    <property type="evidence" value="ECO:0007669"/>
    <property type="project" value="UniProtKB-ARBA"/>
</dbReference>
<dbReference type="GO" id="GO:0005886">
    <property type="term" value="C:plasma membrane"/>
    <property type="evidence" value="ECO:0007669"/>
    <property type="project" value="UniProtKB-SubCell"/>
</dbReference>
<dbReference type="SUPFAM" id="SSF52540">
    <property type="entry name" value="P-loop containing nucleoside triphosphate hydrolases"/>
    <property type="match status" value="1"/>
</dbReference>
<dbReference type="AlphaFoldDB" id="A0A4P8ED46"/>
<dbReference type="EMBL" id="CP039964">
    <property type="protein sequence ID" value="QCO54657.1"/>
    <property type="molecule type" value="Genomic_DNA"/>
</dbReference>
<comment type="similarity">
    <text evidence="2">Belongs to the ABC transporter superfamily.</text>
</comment>
<dbReference type="PANTHER" id="PTHR43776">
    <property type="entry name" value="TRANSPORT ATP-BINDING PROTEIN"/>
    <property type="match status" value="1"/>
</dbReference>
<dbReference type="KEGG" id="pseb:EOK75_01850"/>
<dbReference type="GO" id="GO:0005524">
    <property type="term" value="F:ATP binding"/>
    <property type="evidence" value="ECO:0007669"/>
    <property type="project" value="UniProtKB-KW"/>
</dbReference>
<dbReference type="GO" id="GO:0016887">
    <property type="term" value="F:ATP hydrolysis activity"/>
    <property type="evidence" value="ECO:0007669"/>
    <property type="project" value="InterPro"/>
</dbReference>
<dbReference type="Proteomes" id="UP000298631">
    <property type="component" value="Chromosome"/>
</dbReference>
<dbReference type="PROSITE" id="PS00211">
    <property type="entry name" value="ABC_TRANSPORTER_1"/>
    <property type="match status" value="1"/>
</dbReference>
<organism evidence="7 8">
    <name type="scientific">Pseudorhodobacter turbinis</name>
    <dbReference type="NCBI Taxonomy" id="2500533"/>
    <lineage>
        <taxon>Bacteria</taxon>
        <taxon>Pseudomonadati</taxon>
        <taxon>Pseudomonadota</taxon>
        <taxon>Alphaproteobacteria</taxon>
        <taxon>Rhodobacterales</taxon>
        <taxon>Paracoccaceae</taxon>
        <taxon>Pseudorhodobacter</taxon>
    </lineage>
</organism>
<dbReference type="PROSITE" id="PS50893">
    <property type="entry name" value="ABC_TRANSPORTER_2"/>
    <property type="match status" value="1"/>
</dbReference>
<evidence type="ECO:0000313" key="7">
    <source>
        <dbReference type="EMBL" id="QCO54657.1"/>
    </source>
</evidence>
<keyword evidence="3" id="KW-0813">Transport</keyword>
<dbReference type="InterPro" id="IPR050319">
    <property type="entry name" value="ABC_transp_ATP-bind"/>
</dbReference>
<name>A0A4P8ED46_9RHOB</name>
<dbReference type="InterPro" id="IPR013563">
    <property type="entry name" value="Oligopep_ABC_C"/>
</dbReference>
<dbReference type="SMART" id="SM00382">
    <property type="entry name" value="AAA"/>
    <property type="match status" value="1"/>
</dbReference>
<dbReference type="InterPro" id="IPR003439">
    <property type="entry name" value="ABC_transporter-like_ATP-bd"/>
</dbReference>
<dbReference type="FunFam" id="3.40.50.300:FF:000016">
    <property type="entry name" value="Oligopeptide ABC transporter ATP-binding component"/>
    <property type="match status" value="1"/>
</dbReference>
<keyword evidence="8" id="KW-1185">Reference proteome</keyword>
<dbReference type="NCBIfam" id="TIGR01727">
    <property type="entry name" value="oligo_HPY"/>
    <property type="match status" value="1"/>
</dbReference>
<keyword evidence="4" id="KW-0547">Nucleotide-binding</keyword>